<dbReference type="AlphaFoldDB" id="A0A101M3E7"/>
<keyword evidence="1" id="KW-0496">Mitochondrion</keyword>
<evidence type="ECO:0000313" key="1">
    <source>
        <dbReference type="EMBL" id="KUM50233.1"/>
    </source>
</evidence>
<comment type="caution">
    <text evidence="1">The sequence shown here is derived from an EMBL/GenBank/DDBJ whole genome shotgun (WGS) entry which is preliminary data.</text>
</comment>
<sequence length="177" mass="20323">MNIQLIHQHILFITKQEIQFITNLRRNELDHYHFDYKGVLATTSYYAFQRPFIHPLISSAPPFPSLRPLCFPSTPLFVSHYGRWFHTTVREFPHFTAYGAAHPNDTYFVNTSKPIRYVSVPTCTSPEYASKVLPDLVSRSNFTLTSPSFVRARYQVETLIGITCLLGAIKSNCCYGP</sequence>
<dbReference type="EMBL" id="LKAM01000001">
    <property type="protein sequence ID" value="KUM50233.1"/>
    <property type="molecule type" value="Genomic_DNA"/>
</dbReference>
<name>A0A101M3E7_PICGL</name>
<gene>
    <name evidence="1" type="ORF">ABT39_MTgene76</name>
</gene>
<proteinExistence type="predicted"/>
<reference evidence="1" key="1">
    <citation type="journal article" date="2015" name="Genome Biol. Evol.">
        <title>Organellar Genomes of White Spruce (Picea glauca): Assembly and Annotation.</title>
        <authorList>
            <person name="Jackman S.D."/>
            <person name="Warren R.L."/>
            <person name="Gibb E.A."/>
            <person name="Vandervalk B.P."/>
            <person name="Mohamadi H."/>
            <person name="Chu J."/>
            <person name="Raymond A."/>
            <person name="Pleasance S."/>
            <person name="Coope R."/>
            <person name="Wildung M.R."/>
            <person name="Ritland C.E."/>
            <person name="Bousquet J."/>
            <person name="Jones S.J."/>
            <person name="Bohlmann J."/>
            <person name="Birol I."/>
        </authorList>
    </citation>
    <scope>NUCLEOTIDE SEQUENCE [LARGE SCALE GENOMIC DNA]</scope>
    <source>
        <tissue evidence="1">Flushing bud</tissue>
    </source>
</reference>
<protein>
    <submittedName>
        <fullName evidence="1">Uncharacterized protein</fullName>
    </submittedName>
</protein>
<geneLocation type="mitochondrion" evidence="1"/>
<organism evidence="1">
    <name type="scientific">Picea glauca</name>
    <name type="common">White spruce</name>
    <name type="synonym">Pinus glauca</name>
    <dbReference type="NCBI Taxonomy" id="3330"/>
    <lineage>
        <taxon>Eukaryota</taxon>
        <taxon>Viridiplantae</taxon>
        <taxon>Streptophyta</taxon>
        <taxon>Embryophyta</taxon>
        <taxon>Tracheophyta</taxon>
        <taxon>Spermatophyta</taxon>
        <taxon>Pinopsida</taxon>
        <taxon>Pinidae</taxon>
        <taxon>Conifers I</taxon>
        <taxon>Pinales</taxon>
        <taxon>Pinaceae</taxon>
        <taxon>Picea</taxon>
    </lineage>
</organism>
<accession>A0A101M3E7</accession>